<feature type="transmembrane region" description="Helical" evidence="1">
    <location>
        <begin position="221"/>
        <end position="238"/>
    </location>
</feature>
<evidence type="ECO:0000259" key="2">
    <source>
        <dbReference type="Pfam" id="PF07589"/>
    </source>
</evidence>
<name>A0A5C6B5N8_9PLAN</name>
<comment type="caution">
    <text evidence="3">The sequence shown here is derived from an EMBL/GenBank/DDBJ whole genome shotgun (WGS) entry which is preliminary data.</text>
</comment>
<dbReference type="NCBIfam" id="TIGR02595">
    <property type="entry name" value="PEP_CTERM"/>
    <property type="match status" value="1"/>
</dbReference>
<accession>A0A5C6B5N8</accession>
<evidence type="ECO:0000313" key="3">
    <source>
        <dbReference type="EMBL" id="TWU06892.1"/>
    </source>
</evidence>
<sequence>MRIVMWQDGDSAIGKRLIFNTTFDSEILPMKQILLAGLVSLGLVSSAQAGFMVTIQPSSDLNDIVWTVSWDSTAGASAPSFIFAWDQMDPDTGTVASLNPWGGPRPSSLIEDVGDYTSYDAGGADIGQSPSIFGDGVGGVSSSPGGWGVGPDDDGAGNGDDLYIVNTLLPSSTTFPSSGSFIITIPGANLSFYNLGTFTENPDVTVIVTDTPFNAAVPEPSTFALLGIGGLALVGYGWRRKRQQAA</sequence>
<dbReference type="EMBL" id="SJPP01000003">
    <property type="protein sequence ID" value="TWU06892.1"/>
    <property type="molecule type" value="Genomic_DNA"/>
</dbReference>
<dbReference type="Pfam" id="PF07589">
    <property type="entry name" value="PEP-CTERM"/>
    <property type="match status" value="1"/>
</dbReference>
<dbReference type="Proteomes" id="UP000320735">
    <property type="component" value="Unassembled WGS sequence"/>
</dbReference>
<keyword evidence="1" id="KW-0472">Membrane</keyword>
<keyword evidence="1" id="KW-0812">Transmembrane</keyword>
<evidence type="ECO:0000313" key="4">
    <source>
        <dbReference type="Proteomes" id="UP000320735"/>
    </source>
</evidence>
<proteinExistence type="predicted"/>
<organism evidence="3 4">
    <name type="scientific">Symmachiella macrocystis</name>
    <dbReference type="NCBI Taxonomy" id="2527985"/>
    <lineage>
        <taxon>Bacteria</taxon>
        <taxon>Pseudomonadati</taxon>
        <taxon>Planctomycetota</taxon>
        <taxon>Planctomycetia</taxon>
        <taxon>Planctomycetales</taxon>
        <taxon>Planctomycetaceae</taxon>
        <taxon>Symmachiella</taxon>
    </lineage>
</organism>
<protein>
    <submittedName>
        <fullName evidence="3">PEP-CTERM motif protein</fullName>
    </submittedName>
</protein>
<keyword evidence="4" id="KW-1185">Reference proteome</keyword>
<dbReference type="AlphaFoldDB" id="A0A5C6B5N8"/>
<reference evidence="3 4" key="1">
    <citation type="submission" date="2019-02" db="EMBL/GenBank/DDBJ databases">
        <title>Deep-cultivation of Planctomycetes and their phenomic and genomic characterization uncovers novel biology.</title>
        <authorList>
            <person name="Wiegand S."/>
            <person name="Jogler M."/>
            <person name="Boedeker C."/>
            <person name="Pinto D."/>
            <person name="Vollmers J."/>
            <person name="Rivas-Marin E."/>
            <person name="Kohn T."/>
            <person name="Peeters S.H."/>
            <person name="Heuer A."/>
            <person name="Rast P."/>
            <person name="Oberbeckmann S."/>
            <person name="Bunk B."/>
            <person name="Jeske O."/>
            <person name="Meyerdierks A."/>
            <person name="Storesund J.E."/>
            <person name="Kallscheuer N."/>
            <person name="Luecker S."/>
            <person name="Lage O.M."/>
            <person name="Pohl T."/>
            <person name="Merkel B.J."/>
            <person name="Hornburger P."/>
            <person name="Mueller R.-W."/>
            <person name="Bruemmer F."/>
            <person name="Labrenz M."/>
            <person name="Spormann A.M."/>
            <person name="Op Den Camp H."/>
            <person name="Overmann J."/>
            <person name="Amann R."/>
            <person name="Jetten M.S.M."/>
            <person name="Mascher T."/>
            <person name="Medema M.H."/>
            <person name="Devos D.P."/>
            <person name="Kaster A.-K."/>
            <person name="Ovreas L."/>
            <person name="Rohde M."/>
            <person name="Galperin M.Y."/>
            <person name="Jogler C."/>
        </authorList>
    </citation>
    <scope>NUCLEOTIDE SEQUENCE [LARGE SCALE GENOMIC DNA]</scope>
    <source>
        <strain evidence="3 4">CA54</strain>
    </source>
</reference>
<gene>
    <name evidence="3" type="ORF">CA54_52950</name>
</gene>
<evidence type="ECO:0000256" key="1">
    <source>
        <dbReference type="SAM" id="Phobius"/>
    </source>
</evidence>
<feature type="domain" description="Ice-binding protein C-terminal" evidence="2">
    <location>
        <begin position="216"/>
        <end position="241"/>
    </location>
</feature>
<dbReference type="InterPro" id="IPR013424">
    <property type="entry name" value="Ice-binding_C"/>
</dbReference>
<keyword evidence="1" id="KW-1133">Transmembrane helix</keyword>